<evidence type="ECO:0000256" key="2">
    <source>
        <dbReference type="ARBA" id="ARBA00010248"/>
    </source>
</evidence>
<keyword evidence="5" id="KW-0812">Transmembrane</keyword>
<dbReference type="PANTHER" id="PTHR12815:SF47">
    <property type="entry name" value="TRANSLOCATION AND ASSEMBLY MODULE SUBUNIT TAMA"/>
    <property type="match status" value="1"/>
</dbReference>
<reference evidence="13 14" key="1">
    <citation type="submission" date="2019-03" db="EMBL/GenBank/DDBJ databases">
        <title>Genomic Encyclopedia of Type Strains, Phase IV (KMG-IV): sequencing the most valuable type-strain genomes for metagenomic binning, comparative biology and taxonomic classification.</title>
        <authorList>
            <person name="Goeker M."/>
        </authorList>
    </citation>
    <scope>NUCLEOTIDE SEQUENCE [LARGE SCALE GENOMIC DNA]</scope>
    <source>
        <strain evidence="13 14">DSM 100309</strain>
    </source>
</reference>
<comment type="similarity">
    <text evidence="2">Belongs to the TamA family.</text>
</comment>
<dbReference type="InterPro" id="IPR039910">
    <property type="entry name" value="D15-like"/>
</dbReference>
<dbReference type="Proteomes" id="UP000295367">
    <property type="component" value="Unassembled WGS sequence"/>
</dbReference>
<dbReference type="InterPro" id="IPR000184">
    <property type="entry name" value="Bac_surfAg_D15"/>
</dbReference>
<evidence type="ECO:0000313" key="13">
    <source>
        <dbReference type="EMBL" id="TCV89058.1"/>
    </source>
</evidence>
<evidence type="ECO:0000313" key="14">
    <source>
        <dbReference type="Proteomes" id="UP000295367"/>
    </source>
</evidence>
<evidence type="ECO:0000256" key="1">
    <source>
        <dbReference type="ARBA" id="ARBA00004442"/>
    </source>
</evidence>
<gene>
    <name evidence="13" type="ORF">EDC63_103130</name>
</gene>
<dbReference type="Pfam" id="PF01103">
    <property type="entry name" value="Omp85"/>
    <property type="match status" value="1"/>
</dbReference>
<dbReference type="InterPro" id="IPR035243">
    <property type="entry name" value="TamA_POTRA_Dom_1"/>
</dbReference>
<evidence type="ECO:0000256" key="7">
    <source>
        <dbReference type="ARBA" id="ARBA00023136"/>
    </source>
</evidence>
<comment type="subcellular location">
    <subcellularLocation>
        <location evidence="1">Cell outer membrane</location>
    </subcellularLocation>
</comment>
<sequence>MIKAAITFLATALGLALMLMTQTAFADENQAIFHYDIQLAIPDAQRKLLEDNLDLYRWQNSERMDDIQLKRLVKLAPDQIREFLGTEGYYSPRIEANVAHKNGTWAVMLVVEPGEPVHVTAFDLQVTGPFDDSSTENRTRLEKMRANWGLRPGAVFRHDDWESAKRNALKSLLLDRYPAASIADSLSTVNPEAKSAELQVTLNSGPAFTFGKLEIKGLQRYPASIIERMNPVKPGEPYSQAKLLGLQSRIQDSPYFASAAVSADTDPDHPTSVPIQVEVVEAKSQKLGFGIGMSTDTGARGQVDYRDLNFLDRAWRLSGALKLDQKVQSLNGDLQFPLTENGYRDSIYTQIERTNIVGLVTKKIAFGPKRTFISGKTETSYGLRYLVEQQDIDGGASTKSTTLSPSYSWTIRNIDNVLYPTRGYLVNLQADAASRAMLSSQNFLRGYGRGVFFYPLGKRDQLILRGEFGMVAAKSRDGIPSDFLFRTGGDQTVRGYGYQTLGVHDGNAVLGGRYLTVASAEYVHWLSSQWGAAVFVDGGNAADSLNGLKPVYGYGAGARWKSPVGPLNLDIAYGQDKKEVRMHFSLGFNF</sequence>
<name>A0A4R3YD76_9PROT</name>
<dbReference type="GO" id="GO:0009279">
    <property type="term" value="C:cell outer membrane"/>
    <property type="evidence" value="ECO:0007669"/>
    <property type="project" value="UniProtKB-SubCell"/>
</dbReference>
<dbReference type="Gene3D" id="3.10.20.310">
    <property type="entry name" value="membrane protein fhac"/>
    <property type="match status" value="2"/>
</dbReference>
<accession>A0A4R3YD76</accession>
<dbReference type="Pfam" id="PF07244">
    <property type="entry name" value="POTRA"/>
    <property type="match status" value="1"/>
</dbReference>
<feature type="domain" description="POTRA" evidence="12">
    <location>
        <begin position="208"/>
        <end position="282"/>
    </location>
</feature>
<dbReference type="PANTHER" id="PTHR12815">
    <property type="entry name" value="SORTING AND ASSEMBLY MACHINERY SAMM50 PROTEIN FAMILY MEMBER"/>
    <property type="match status" value="1"/>
</dbReference>
<evidence type="ECO:0000256" key="5">
    <source>
        <dbReference type="ARBA" id="ARBA00022692"/>
    </source>
</evidence>
<feature type="chain" id="PRO_5020692304" description="Translocation and assembly module subunit TamA" evidence="11">
    <location>
        <begin position="27"/>
        <end position="590"/>
    </location>
</feature>
<evidence type="ECO:0000259" key="12">
    <source>
        <dbReference type="PROSITE" id="PS51779"/>
    </source>
</evidence>
<feature type="signal peptide" evidence="11">
    <location>
        <begin position="1"/>
        <end position="26"/>
    </location>
</feature>
<dbReference type="Gene3D" id="2.40.160.50">
    <property type="entry name" value="membrane protein fhac: a member of the omp85/tpsb transporter family"/>
    <property type="match status" value="1"/>
</dbReference>
<dbReference type="InterPro" id="IPR010827">
    <property type="entry name" value="BamA/TamA_POTRA"/>
</dbReference>
<evidence type="ECO:0000256" key="8">
    <source>
        <dbReference type="ARBA" id="ARBA00023237"/>
    </source>
</evidence>
<evidence type="ECO:0000256" key="6">
    <source>
        <dbReference type="ARBA" id="ARBA00022729"/>
    </source>
</evidence>
<dbReference type="InterPro" id="IPR034746">
    <property type="entry name" value="POTRA"/>
</dbReference>
<evidence type="ECO:0000256" key="3">
    <source>
        <dbReference type="ARBA" id="ARBA00015419"/>
    </source>
</evidence>
<evidence type="ECO:0000256" key="4">
    <source>
        <dbReference type="ARBA" id="ARBA00022452"/>
    </source>
</evidence>
<organism evidence="13 14">
    <name type="scientific">Sulfurirhabdus autotrophica</name>
    <dbReference type="NCBI Taxonomy" id="1706046"/>
    <lineage>
        <taxon>Bacteria</taxon>
        <taxon>Pseudomonadati</taxon>
        <taxon>Pseudomonadota</taxon>
        <taxon>Betaproteobacteria</taxon>
        <taxon>Nitrosomonadales</taxon>
        <taxon>Sulfuricellaceae</taxon>
        <taxon>Sulfurirhabdus</taxon>
    </lineage>
</organism>
<comment type="subunit">
    <text evidence="10">Interacts with TamB to form the translocation and assembly module (TAM).</text>
</comment>
<dbReference type="OrthoDB" id="9769707at2"/>
<proteinExistence type="inferred from homology"/>
<dbReference type="EMBL" id="SMCO01000003">
    <property type="protein sequence ID" value="TCV89058.1"/>
    <property type="molecule type" value="Genomic_DNA"/>
</dbReference>
<keyword evidence="8" id="KW-0998">Cell outer membrane</keyword>
<dbReference type="Pfam" id="PF17243">
    <property type="entry name" value="POTRA_TamA_1"/>
    <property type="match status" value="1"/>
</dbReference>
<keyword evidence="6 11" id="KW-0732">Signal</keyword>
<protein>
    <recommendedName>
        <fullName evidence="3">Translocation and assembly module subunit TamA</fullName>
    </recommendedName>
    <alternativeName>
        <fullName evidence="9">Autotransporter assembly factor TamA</fullName>
    </alternativeName>
</protein>
<dbReference type="AlphaFoldDB" id="A0A4R3YD76"/>
<keyword evidence="4" id="KW-1134">Transmembrane beta strand</keyword>
<keyword evidence="7" id="KW-0472">Membrane</keyword>
<evidence type="ECO:0000256" key="9">
    <source>
        <dbReference type="ARBA" id="ARBA00033063"/>
    </source>
</evidence>
<dbReference type="PROSITE" id="PS51779">
    <property type="entry name" value="POTRA"/>
    <property type="match status" value="1"/>
</dbReference>
<evidence type="ECO:0000256" key="11">
    <source>
        <dbReference type="SAM" id="SignalP"/>
    </source>
</evidence>
<keyword evidence="14" id="KW-1185">Reference proteome</keyword>
<comment type="caution">
    <text evidence="13">The sequence shown here is derived from an EMBL/GenBank/DDBJ whole genome shotgun (WGS) entry which is preliminary data.</text>
</comment>
<evidence type="ECO:0000256" key="10">
    <source>
        <dbReference type="ARBA" id="ARBA00093548"/>
    </source>
</evidence>
<dbReference type="RefSeq" id="WP_124945913.1">
    <property type="nucleotide sequence ID" value="NZ_BHVT01000020.1"/>
</dbReference>